<evidence type="ECO:0000313" key="2">
    <source>
        <dbReference type="EMBL" id="MPM59889.1"/>
    </source>
</evidence>
<evidence type="ECO:0000256" key="1">
    <source>
        <dbReference type="SAM" id="MobiDB-lite"/>
    </source>
</evidence>
<organism evidence="2">
    <name type="scientific">bioreactor metagenome</name>
    <dbReference type="NCBI Taxonomy" id="1076179"/>
    <lineage>
        <taxon>unclassified sequences</taxon>
        <taxon>metagenomes</taxon>
        <taxon>ecological metagenomes</taxon>
    </lineage>
</organism>
<protein>
    <submittedName>
        <fullName evidence="2">Uncharacterized protein</fullName>
    </submittedName>
</protein>
<comment type="caution">
    <text evidence="2">The sequence shown here is derived from an EMBL/GenBank/DDBJ whole genome shotgun (WGS) entry which is preliminary data.</text>
</comment>
<feature type="region of interest" description="Disordered" evidence="1">
    <location>
        <begin position="112"/>
        <end position="134"/>
    </location>
</feature>
<dbReference type="EMBL" id="VSSQ01017507">
    <property type="protein sequence ID" value="MPM59889.1"/>
    <property type="molecule type" value="Genomic_DNA"/>
</dbReference>
<dbReference type="AlphaFoldDB" id="A0A645B384"/>
<name>A0A645B384_9ZZZZ</name>
<accession>A0A645B384</accession>
<gene>
    <name evidence="2" type="ORF">SDC9_106735</name>
</gene>
<reference evidence="2" key="1">
    <citation type="submission" date="2019-08" db="EMBL/GenBank/DDBJ databases">
        <authorList>
            <person name="Kucharzyk K."/>
            <person name="Murdoch R.W."/>
            <person name="Higgins S."/>
            <person name="Loffler F."/>
        </authorList>
    </citation>
    <scope>NUCLEOTIDE SEQUENCE</scope>
</reference>
<feature type="region of interest" description="Disordered" evidence="1">
    <location>
        <begin position="24"/>
        <end position="63"/>
    </location>
</feature>
<sequence length="134" mass="13789">MPIRAGGDEIEMTVRPVRENEPVADGHRWGRHANSHRDFSGEDGRGDGVGGRHEVGMRSESKTGCVDRRRFTGGRLIDGHDAALRAAGRHGGGFGVAIAVGGGDLEAALLGSGSDGSGPAPRCGDPIGVGRGRL</sequence>
<proteinExistence type="predicted"/>
<feature type="compositionally biased region" description="Basic and acidic residues" evidence="1">
    <location>
        <begin position="35"/>
        <end position="63"/>
    </location>
</feature>